<reference evidence="5" key="1">
    <citation type="submission" date="2011-12" db="EMBL/GenBank/DDBJ databases">
        <title>The complete genome of chromosome of Sulfobacillus acidophilus DSM 10332.</title>
        <authorList>
            <person name="Lucas S."/>
            <person name="Han J."/>
            <person name="Lapidus A."/>
            <person name="Bruce D."/>
            <person name="Goodwin L."/>
            <person name="Pitluck S."/>
            <person name="Peters L."/>
            <person name="Kyrpides N."/>
            <person name="Mavromatis K."/>
            <person name="Ivanova N."/>
            <person name="Mikhailova N."/>
            <person name="Chertkov O."/>
            <person name="Saunders E."/>
            <person name="Detter J.C."/>
            <person name="Tapia R."/>
            <person name="Han C."/>
            <person name="Land M."/>
            <person name="Hauser L."/>
            <person name="Markowitz V."/>
            <person name="Cheng J.-F."/>
            <person name="Hugenholtz P."/>
            <person name="Woyke T."/>
            <person name="Wu D."/>
            <person name="Pukall R."/>
            <person name="Gehrich-Schroeter G."/>
            <person name="Schneider S."/>
            <person name="Klenk H.-P."/>
            <person name="Eisen J.A."/>
        </authorList>
    </citation>
    <scope>NUCLEOTIDE SEQUENCE [LARGE SCALE GENOMIC DNA]</scope>
    <source>
        <strain evidence="5">ATCC 700253 / DSM 10332 / NAL</strain>
    </source>
</reference>
<accession>G8TU46</accession>
<organism evidence="4 5">
    <name type="scientific">Sulfobacillus acidophilus (strain ATCC 700253 / DSM 10332 / NAL)</name>
    <dbReference type="NCBI Taxonomy" id="679936"/>
    <lineage>
        <taxon>Bacteria</taxon>
        <taxon>Bacillati</taxon>
        <taxon>Bacillota</taxon>
        <taxon>Clostridia</taxon>
        <taxon>Eubacteriales</taxon>
        <taxon>Clostridiales Family XVII. Incertae Sedis</taxon>
        <taxon>Sulfobacillus</taxon>
    </lineage>
</organism>
<dbReference type="SUPFAM" id="SSF48452">
    <property type="entry name" value="TPR-like"/>
    <property type="match status" value="1"/>
</dbReference>
<name>G8TU46_SULAD</name>
<dbReference type="InterPro" id="IPR011990">
    <property type="entry name" value="TPR-like_helical_dom_sf"/>
</dbReference>
<dbReference type="STRING" id="679936.Sulac_2245"/>
<dbReference type="Pfam" id="PF13414">
    <property type="entry name" value="TPR_11"/>
    <property type="match status" value="1"/>
</dbReference>
<dbReference type="PROSITE" id="PS50005">
    <property type="entry name" value="TPR"/>
    <property type="match status" value="1"/>
</dbReference>
<keyword evidence="1" id="KW-0677">Repeat</keyword>
<dbReference type="SMART" id="SM00028">
    <property type="entry name" value="TPR"/>
    <property type="match status" value="3"/>
</dbReference>
<dbReference type="InterPro" id="IPR019734">
    <property type="entry name" value="TPR_rpt"/>
</dbReference>
<evidence type="ECO:0000313" key="4">
    <source>
        <dbReference type="EMBL" id="AEW05718.1"/>
    </source>
</evidence>
<reference evidence="4 5" key="2">
    <citation type="journal article" date="2012" name="Stand. Genomic Sci.">
        <title>Complete genome sequence of the moderately thermophilic mineral-sulfide-oxidizing firmicute Sulfobacillus acidophilus type strain (NAL(T)).</title>
        <authorList>
            <person name="Anderson I."/>
            <person name="Chertkov O."/>
            <person name="Chen A."/>
            <person name="Saunders E."/>
            <person name="Lapidus A."/>
            <person name="Nolan M."/>
            <person name="Lucas S."/>
            <person name="Hammon N."/>
            <person name="Deshpande S."/>
            <person name="Cheng J.F."/>
            <person name="Han C."/>
            <person name="Tapia R."/>
            <person name="Goodwin L.A."/>
            <person name="Pitluck S."/>
            <person name="Liolios K."/>
            <person name="Pagani I."/>
            <person name="Ivanova N."/>
            <person name="Mikhailova N."/>
            <person name="Pati A."/>
            <person name="Palaniappan K."/>
            <person name="Land M."/>
            <person name="Pan C."/>
            <person name="Rohde M."/>
            <person name="Pukall R."/>
            <person name="Goker M."/>
            <person name="Detter J.C."/>
            <person name="Woyke T."/>
            <person name="Bristow J."/>
            <person name="Eisen J.A."/>
            <person name="Markowitz V."/>
            <person name="Hugenholtz P."/>
            <person name="Kyrpides N.C."/>
            <person name="Klenk H.P."/>
            <person name="Mavromatis K."/>
        </authorList>
    </citation>
    <scope>NUCLEOTIDE SEQUENCE [LARGE SCALE GENOMIC DNA]</scope>
    <source>
        <strain evidence="5">ATCC 700253 / DSM 10332 / NAL</strain>
    </source>
</reference>
<dbReference type="HOGENOM" id="CLU_1329641_0_0_9"/>
<protein>
    <submittedName>
        <fullName evidence="4">Tetratricopeptide TPR_1 repeat-containing protein</fullName>
    </submittedName>
</protein>
<dbReference type="Gene3D" id="1.25.40.10">
    <property type="entry name" value="Tetratricopeptide repeat domain"/>
    <property type="match status" value="1"/>
</dbReference>
<evidence type="ECO:0000256" key="1">
    <source>
        <dbReference type="ARBA" id="ARBA00022737"/>
    </source>
</evidence>
<evidence type="ECO:0000256" key="2">
    <source>
        <dbReference type="ARBA" id="ARBA00022803"/>
    </source>
</evidence>
<dbReference type="InterPro" id="IPR051685">
    <property type="entry name" value="Ycf3/AcsC/BcsC/TPR_MFPF"/>
</dbReference>
<dbReference type="PANTHER" id="PTHR44943:SF8">
    <property type="entry name" value="TPR REPEAT-CONTAINING PROTEIN MJ0263"/>
    <property type="match status" value="1"/>
</dbReference>
<gene>
    <name evidence="4" type="ordered locus">Sulac_2245</name>
</gene>
<sequence length="207" mass="22202">MTFFTTRTARIATVVLGGVVVLTGCGTSSHPQSAPKLHHPVKTAAVRQPGSGDLIEGGAPYYGSANLKHYVGIAEAHPTSVSAWYNAAKAEFVNGQFAEAVTDYQKAIDLDSNNSILWNNLANIYFYTEKKPQEALPLYQKAVSLNAQNVIAWYNLSQCEAALKESALSVQTAKHALTTVKGQSTNVYYKALEQIAQAPAGQTAPKS</sequence>
<dbReference type="PATRIC" id="fig|679936.5.peg.2325"/>
<keyword evidence="2 3" id="KW-0802">TPR repeat</keyword>
<dbReference type="PROSITE" id="PS51257">
    <property type="entry name" value="PROKAR_LIPOPROTEIN"/>
    <property type="match status" value="1"/>
</dbReference>
<dbReference type="Proteomes" id="UP000005439">
    <property type="component" value="Chromosome"/>
</dbReference>
<evidence type="ECO:0000313" key="5">
    <source>
        <dbReference type="Proteomes" id="UP000005439"/>
    </source>
</evidence>
<dbReference type="EMBL" id="CP003179">
    <property type="protein sequence ID" value="AEW05718.1"/>
    <property type="molecule type" value="Genomic_DNA"/>
</dbReference>
<evidence type="ECO:0000256" key="3">
    <source>
        <dbReference type="PROSITE-ProRule" id="PRU00339"/>
    </source>
</evidence>
<dbReference type="AlphaFoldDB" id="G8TU46"/>
<feature type="repeat" description="TPR" evidence="3">
    <location>
        <begin position="81"/>
        <end position="114"/>
    </location>
</feature>
<dbReference type="KEGG" id="sap:Sulac_2245"/>
<proteinExistence type="predicted"/>
<dbReference type="PANTHER" id="PTHR44943">
    <property type="entry name" value="CELLULOSE SYNTHASE OPERON PROTEIN C"/>
    <property type="match status" value="1"/>
</dbReference>
<keyword evidence="5" id="KW-1185">Reference proteome</keyword>